<dbReference type="Gene3D" id="2.70.40.10">
    <property type="match status" value="1"/>
</dbReference>
<proteinExistence type="predicted"/>
<evidence type="ECO:0000256" key="1">
    <source>
        <dbReference type="ARBA" id="ARBA00022801"/>
    </source>
</evidence>
<dbReference type="RefSeq" id="WP_267267133.1">
    <property type="nucleotide sequence ID" value="NZ_JAOVZW010000024.1"/>
</dbReference>
<keyword evidence="4" id="KW-1185">Reference proteome</keyword>
<comment type="caution">
    <text evidence="3">The sequence shown here is derived from an EMBL/GenBank/DDBJ whole genome shotgun (WGS) entry which is preliminary data.</text>
</comment>
<dbReference type="PANTHER" id="PTHR42680">
    <property type="entry name" value="DCTP DEAMINASE"/>
    <property type="match status" value="1"/>
</dbReference>
<evidence type="ECO:0000256" key="2">
    <source>
        <dbReference type="ARBA" id="ARBA00023080"/>
    </source>
</evidence>
<sequence>MDRKIISDILYEIIERLVRFRTHFNDIENQFYNGNEDKKELIENYRNVLQELYEFSIKTYNEKSTDINVFKGILQLINDLHITYLSKLPRPIEPVELTRFERVISKQIMKLNNDEDNPLVNEEREVSILMNETIGETLDFDYLSEFKKKIKESINLDIKSVEQNSKKFHVTIPRIDASNTFRWPSLIHEMAHHSFLKAKFEDENIELDFIKKTGINKELAFNKYFASNLAEGVFDQESKLFCWLKECWCDLFACILIGPSLYFSQYLVFLNGESIYSSNLGTTTDRSTHPNPLLRLYLINSIISHRFPTISTIIDDFCNDCSNVIEHFIDDSDINKEIFNSFNLYFTSHFFTKDTQKDNENLSASLSKLMHKYVNLQPEIIEQLSENLSQGLPIPSIKIFNDKNEYEEIPTYVQEIFLSSWVTRLKCIKQNILNIVEKVGDIKQQYEDIEKIVLRHDQAILKSIQVSEWFDYLIDQYDRKENIEIYKKADTQRADRNMFEGVLVDKEIKELILENEIKIIPLMYSGQNVNGKEVNQIGTTSLDIRLGTSFQVFFPDQYGLVDFTDKENFNFEKNSQRINLDFMKGITIAPGQFLLAHSMEYVKIPDYLSGNLEGRSSFARLGIEIHMTASYIDPGFEGVITFEIYNAGPSTVKLYPGMRIGQLRFEKNNIPEKSYSKKHSVKYIGLLEHNLSKQNMDLEVDLIKKYKK</sequence>
<dbReference type="NCBIfam" id="TIGR02274">
    <property type="entry name" value="dCTP_deam"/>
    <property type="match status" value="1"/>
</dbReference>
<dbReference type="Pfam" id="PF22769">
    <property type="entry name" value="DCD"/>
    <property type="match status" value="1"/>
</dbReference>
<dbReference type="CDD" id="cd07557">
    <property type="entry name" value="trimeric_dUTPase"/>
    <property type="match status" value="1"/>
</dbReference>
<gene>
    <name evidence="3" type="primary">dcd</name>
    <name evidence="3" type="ORF">OF897_18405</name>
</gene>
<keyword evidence="2" id="KW-0546">Nucleotide metabolism</keyword>
<keyword evidence="1 3" id="KW-0378">Hydrolase</keyword>
<name>A0ABT3XW32_9FLAO</name>
<dbReference type="InterPro" id="IPR036157">
    <property type="entry name" value="dUTPase-like_sf"/>
</dbReference>
<dbReference type="SUPFAM" id="SSF51283">
    <property type="entry name" value="dUTPase-like"/>
    <property type="match status" value="1"/>
</dbReference>
<dbReference type="GO" id="GO:0008829">
    <property type="term" value="F:dCTP deaminase activity"/>
    <property type="evidence" value="ECO:0007669"/>
    <property type="project" value="UniProtKB-EC"/>
</dbReference>
<dbReference type="InterPro" id="IPR033704">
    <property type="entry name" value="dUTPase_trimeric"/>
</dbReference>
<dbReference type="PANTHER" id="PTHR42680:SF3">
    <property type="entry name" value="DCTP DEAMINASE"/>
    <property type="match status" value="1"/>
</dbReference>
<reference evidence="3" key="1">
    <citation type="submission" date="2022-10" db="EMBL/GenBank/DDBJ databases">
        <title>Chryseobacterium sp. nov., a novel bacterial species.</title>
        <authorList>
            <person name="Cao Y."/>
        </authorList>
    </citation>
    <scope>NUCLEOTIDE SEQUENCE</scope>
    <source>
        <strain evidence="3">CCTCC AB2015118</strain>
    </source>
</reference>
<dbReference type="EC" id="3.5.4.13" evidence="3"/>
<dbReference type="Proteomes" id="UP001073122">
    <property type="component" value="Unassembled WGS sequence"/>
</dbReference>
<dbReference type="InterPro" id="IPR011962">
    <property type="entry name" value="dCTP_deaminase"/>
</dbReference>
<evidence type="ECO:0000313" key="4">
    <source>
        <dbReference type="Proteomes" id="UP001073122"/>
    </source>
</evidence>
<organism evidence="3 4">
    <name type="scientific">Chryseobacterium formosus</name>
    <dbReference type="NCBI Taxonomy" id="1537363"/>
    <lineage>
        <taxon>Bacteria</taxon>
        <taxon>Pseudomonadati</taxon>
        <taxon>Bacteroidota</taxon>
        <taxon>Flavobacteriia</taxon>
        <taxon>Flavobacteriales</taxon>
        <taxon>Weeksellaceae</taxon>
        <taxon>Chryseobacterium group</taxon>
        <taxon>Chryseobacterium</taxon>
    </lineage>
</organism>
<evidence type="ECO:0000313" key="3">
    <source>
        <dbReference type="EMBL" id="MCX8525890.1"/>
    </source>
</evidence>
<dbReference type="EMBL" id="JAOVZW010000024">
    <property type="protein sequence ID" value="MCX8525890.1"/>
    <property type="molecule type" value="Genomic_DNA"/>
</dbReference>
<accession>A0ABT3XW32</accession>
<protein>
    <submittedName>
        <fullName evidence="3">dCTP deaminase</fullName>
        <ecNumber evidence="3">3.5.4.13</ecNumber>
    </submittedName>
</protein>